<keyword evidence="1" id="KW-0040">ANK repeat</keyword>
<protein>
    <submittedName>
        <fullName evidence="2">Ankyrin repeat domain-containing protein</fullName>
    </submittedName>
</protein>
<accession>A0A934W9M4</accession>
<reference evidence="2" key="1">
    <citation type="submission" date="2021-01" db="EMBL/GenBank/DDBJ databases">
        <title>Genome sequence of strain Noviherbaspirillum sp. DKR-6.</title>
        <authorList>
            <person name="Chaudhary D.K."/>
        </authorList>
    </citation>
    <scope>NUCLEOTIDE SEQUENCE</scope>
    <source>
        <strain evidence="2">DKR-6</strain>
    </source>
</reference>
<dbReference type="Gene3D" id="1.25.40.20">
    <property type="entry name" value="Ankyrin repeat-containing domain"/>
    <property type="match status" value="1"/>
</dbReference>
<feature type="repeat" description="ANK" evidence="1">
    <location>
        <begin position="50"/>
        <end position="72"/>
    </location>
</feature>
<dbReference type="InterPro" id="IPR036770">
    <property type="entry name" value="Ankyrin_rpt-contain_sf"/>
</dbReference>
<keyword evidence="3" id="KW-1185">Reference proteome</keyword>
<proteinExistence type="predicted"/>
<evidence type="ECO:0000313" key="3">
    <source>
        <dbReference type="Proteomes" id="UP000622890"/>
    </source>
</evidence>
<dbReference type="RefSeq" id="WP_200597444.1">
    <property type="nucleotide sequence ID" value="NZ_JAEPBG010000019.1"/>
</dbReference>
<evidence type="ECO:0000256" key="1">
    <source>
        <dbReference type="PROSITE-ProRule" id="PRU00023"/>
    </source>
</evidence>
<dbReference type="InterPro" id="IPR002110">
    <property type="entry name" value="Ankyrin_rpt"/>
</dbReference>
<dbReference type="SMART" id="SM00248">
    <property type="entry name" value="ANK"/>
    <property type="match status" value="2"/>
</dbReference>
<comment type="caution">
    <text evidence="2">The sequence shown here is derived from an EMBL/GenBank/DDBJ whole genome shotgun (WGS) entry which is preliminary data.</text>
</comment>
<dbReference type="SUPFAM" id="SSF48403">
    <property type="entry name" value="Ankyrin repeat"/>
    <property type="match status" value="1"/>
</dbReference>
<name>A0A934W9M4_9BURK</name>
<dbReference type="PROSITE" id="PS50088">
    <property type="entry name" value="ANK_REPEAT"/>
    <property type="match status" value="1"/>
</dbReference>
<organism evidence="2 3">
    <name type="scientific">Noviherbaspirillum pedocola</name>
    <dbReference type="NCBI Taxonomy" id="2801341"/>
    <lineage>
        <taxon>Bacteria</taxon>
        <taxon>Pseudomonadati</taxon>
        <taxon>Pseudomonadota</taxon>
        <taxon>Betaproteobacteria</taxon>
        <taxon>Burkholderiales</taxon>
        <taxon>Oxalobacteraceae</taxon>
        <taxon>Noviherbaspirillum</taxon>
    </lineage>
</organism>
<dbReference type="Pfam" id="PF12796">
    <property type="entry name" value="Ank_2"/>
    <property type="match status" value="1"/>
</dbReference>
<sequence length="144" mass="15366">MAGLQRLLVEGWSNGGPLISLLVEFGFNALLAEALNIDAGQATLLTPDQSGDTALHVAAEYSNVEAARLLLSFDDAQEALRMVHNFEGRLPIHRAARSEAPEIVALLLALKGEEQRLAAAGALGRLPIHEVTSGCKPHKTQLPK</sequence>
<evidence type="ECO:0000313" key="2">
    <source>
        <dbReference type="EMBL" id="MBK4738328.1"/>
    </source>
</evidence>
<dbReference type="AlphaFoldDB" id="A0A934W9M4"/>
<dbReference type="PROSITE" id="PS50297">
    <property type="entry name" value="ANK_REP_REGION"/>
    <property type="match status" value="1"/>
</dbReference>
<gene>
    <name evidence="2" type="ORF">JJB74_27210</name>
</gene>
<dbReference type="EMBL" id="JAEPBG010000019">
    <property type="protein sequence ID" value="MBK4738328.1"/>
    <property type="molecule type" value="Genomic_DNA"/>
</dbReference>
<dbReference type="Proteomes" id="UP000622890">
    <property type="component" value="Unassembled WGS sequence"/>
</dbReference>